<protein>
    <submittedName>
        <fullName evidence="3">M23 family metallopeptidase</fullName>
        <ecNumber evidence="3">3.4.-.-</ecNumber>
    </submittedName>
</protein>
<name>A0ABT8ZVG9_9SPHN</name>
<dbReference type="Gene3D" id="2.70.70.10">
    <property type="entry name" value="Glucose Permease (Domain IIA)"/>
    <property type="match status" value="1"/>
</dbReference>
<dbReference type="InterPro" id="IPR011055">
    <property type="entry name" value="Dup_hybrid_motif"/>
</dbReference>
<dbReference type="SUPFAM" id="SSF51261">
    <property type="entry name" value="Duplicated hybrid motif"/>
    <property type="match status" value="1"/>
</dbReference>
<dbReference type="Proteomes" id="UP001176468">
    <property type="component" value="Unassembled WGS sequence"/>
</dbReference>
<dbReference type="PANTHER" id="PTHR21666:SF285">
    <property type="entry name" value="M23 FAMILY METALLOPEPTIDASE"/>
    <property type="match status" value="1"/>
</dbReference>
<dbReference type="EC" id="3.4.-.-" evidence="3"/>
<feature type="region of interest" description="Disordered" evidence="1">
    <location>
        <begin position="20"/>
        <end position="50"/>
    </location>
</feature>
<feature type="domain" description="M23ase beta-sheet core" evidence="2">
    <location>
        <begin position="196"/>
        <end position="292"/>
    </location>
</feature>
<keyword evidence="4" id="KW-1185">Reference proteome</keyword>
<dbReference type="InterPro" id="IPR050570">
    <property type="entry name" value="Cell_wall_metabolism_enzyme"/>
</dbReference>
<keyword evidence="3" id="KW-0378">Hydrolase</keyword>
<dbReference type="InterPro" id="IPR016047">
    <property type="entry name" value="M23ase_b-sheet_dom"/>
</dbReference>
<dbReference type="PROSITE" id="PS51257">
    <property type="entry name" value="PROKAR_LIPOPROTEIN"/>
    <property type="match status" value="1"/>
</dbReference>
<dbReference type="CDD" id="cd12797">
    <property type="entry name" value="M23_peptidase"/>
    <property type="match status" value="1"/>
</dbReference>
<comment type="caution">
    <text evidence="3">The sequence shown here is derived from an EMBL/GenBank/DDBJ whole genome shotgun (WGS) entry which is preliminary data.</text>
</comment>
<sequence length="307" mass="32673">MRGRGALAIGVMLLAGSCEAPRPQNIQPLPPSPVERRPTSQPNRPPARTAFSYSGSLVQGGLVIGIAPSDTRMLAINGAWVPVAPDGRFAFGLDRDAGPTAILLATLGDGQQVRDQLTIAPRAWDISRLSSLPKYPVPLPAMERLRPAELAEINAARRIQSEAQGWRQPFVWPTTGRISTMFGSQRIYKNGEAGSYHSGLDVAVPTGTVVRAPADGVVILASDRPFTLEGNLLMIDHGMGVNSAFLHLSRIDVRTGDHVRRGQPVALSGATGRATGPHLHWAIRWGQAKLDPLLVAGPMPGPNSAGQ</sequence>
<evidence type="ECO:0000256" key="1">
    <source>
        <dbReference type="SAM" id="MobiDB-lite"/>
    </source>
</evidence>
<evidence type="ECO:0000313" key="4">
    <source>
        <dbReference type="Proteomes" id="UP001176468"/>
    </source>
</evidence>
<dbReference type="GO" id="GO:0016787">
    <property type="term" value="F:hydrolase activity"/>
    <property type="evidence" value="ECO:0007669"/>
    <property type="project" value="UniProtKB-KW"/>
</dbReference>
<evidence type="ECO:0000259" key="2">
    <source>
        <dbReference type="Pfam" id="PF01551"/>
    </source>
</evidence>
<reference evidence="3" key="1">
    <citation type="submission" date="2023-07" db="EMBL/GenBank/DDBJ databases">
        <authorList>
            <person name="Kim M.K."/>
        </authorList>
    </citation>
    <scope>NUCLEOTIDE SEQUENCE</scope>
    <source>
        <strain evidence="3">CA1-15</strain>
    </source>
</reference>
<dbReference type="EMBL" id="JAUQSZ010000002">
    <property type="protein sequence ID" value="MDO7841573.1"/>
    <property type="molecule type" value="Genomic_DNA"/>
</dbReference>
<gene>
    <name evidence="3" type="ORF">Q5H94_04495</name>
</gene>
<dbReference type="RefSeq" id="WP_304560017.1">
    <property type="nucleotide sequence ID" value="NZ_JAUQSZ010000002.1"/>
</dbReference>
<proteinExistence type="predicted"/>
<organism evidence="3 4">
    <name type="scientific">Sphingomonas immobilis</name>
    <dbReference type="NCBI Taxonomy" id="3063997"/>
    <lineage>
        <taxon>Bacteria</taxon>
        <taxon>Pseudomonadati</taxon>
        <taxon>Pseudomonadota</taxon>
        <taxon>Alphaproteobacteria</taxon>
        <taxon>Sphingomonadales</taxon>
        <taxon>Sphingomonadaceae</taxon>
        <taxon>Sphingomonas</taxon>
    </lineage>
</organism>
<dbReference type="PANTHER" id="PTHR21666">
    <property type="entry name" value="PEPTIDASE-RELATED"/>
    <property type="match status" value="1"/>
</dbReference>
<accession>A0ABT8ZVG9</accession>
<dbReference type="Pfam" id="PF01551">
    <property type="entry name" value="Peptidase_M23"/>
    <property type="match status" value="1"/>
</dbReference>
<evidence type="ECO:0000313" key="3">
    <source>
        <dbReference type="EMBL" id="MDO7841573.1"/>
    </source>
</evidence>